<dbReference type="OrthoDB" id="10016273at2759"/>
<evidence type="ECO:0000256" key="6">
    <source>
        <dbReference type="RuleBase" id="RU361218"/>
    </source>
</evidence>
<feature type="transmembrane region" description="Helical" evidence="6">
    <location>
        <begin position="81"/>
        <end position="100"/>
    </location>
</feature>
<dbReference type="InterPro" id="IPR018499">
    <property type="entry name" value="Tetraspanin/Peripherin"/>
</dbReference>
<gene>
    <name evidence="7" type="ORF">BIW11_13035</name>
</gene>
<reference evidence="7 8" key="1">
    <citation type="journal article" date="2017" name="Gigascience">
        <title>Draft genome of the honey bee ectoparasitic mite, Tropilaelaps mercedesae, is shaped by the parasitic life history.</title>
        <authorList>
            <person name="Dong X."/>
            <person name="Armstrong S.D."/>
            <person name="Xia D."/>
            <person name="Makepeace B.L."/>
            <person name="Darby A.C."/>
            <person name="Kadowaki T."/>
        </authorList>
    </citation>
    <scope>NUCLEOTIDE SEQUENCE [LARGE SCALE GENOMIC DNA]</scope>
    <source>
        <strain evidence="7">Wuxi-XJTLU</strain>
    </source>
</reference>
<evidence type="ECO:0000313" key="8">
    <source>
        <dbReference type="Proteomes" id="UP000192247"/>
    </source>
</evidence>
<keyword evidence="3 6" id="KW-0812">Transmembrane</keyword>
<dbReference type="Proteomes" id="UP000192247">
    <property type="component" value="Unassembled WGS sequence"/>
</dbReference>
<evidence type="ECO:0000256" key="1">
    <source>
        <dbReference type="ARBA" id="ARBA00004141"/>
    </source>
</evidence>
<dbReference type="PANTHER" id="PTHR19282">
    <property type="entry name" value="TETRASPANIN"/>
    <property type="match status" value="1"/>
</dbReference>
<dbReference type="EMBL" id="MNPL01025590">
    <property type="protein sequence ID" value="OQR68236.1"/>
    <property type="molecule type" value="Genomic_DNA"/>
</dbReference>
<comment type="subcellular location">
    <subcellularLocation>
        <location evidence="1 6">Membrane</location>
        <topology evidence="1 6">Multi-pass membrane protein</topology>
    </subcellularLocation>
</comment>
<keyword evidence="8" id="KW-1185">Reference proteome</keyword>
<feature type="transmembrane region" description="Helical" evidence="6">
    <location>
        <begin position="48"/>
        <end position="74"/>
    </location>
</feature>
<evidence type="ECO:0000256" key="4">
    <source>
        <dbReference type="ARBA" id="ARBA00022989"/>
    </source>
</evidence>
<evidence type="ECO:0000256" key="2">
    <source>
        <dbReference type="ARBA" id="ARBA00006840"/>
    </source>
</evidence>
<dbReference type="InterPro" id="IPR000301">
    <property type="entry name" value="Tetraspanin_animals"/>
</dbReference>
<proteinExistence type="inferred from homology"/>
<dbReference type="SUPFAM" id="SSF48652">
    <property type="entry name" value="Tetraspanin"/>
    <property type="match status" value="1"/>
</dbReference>
<dbReference type="AlphaFoldDB" id="A0A1V9X4A5"/>
<sequence>MSWKKKLLKLVVVLYSIVNILVGFALVLLSVAFVSTGYTYLQPREKTALLYVLSFGTTICGLFSSIAGILGFLGAVCRAPCLLALTATLLLLPLAASIYISNKETDALRLSVRDQIAEIFLENYGTQEHITMTVDFIQTSLRCCGVDGPADWADALYNTGNVTRPIEPSLADKDYLIPRSCCRFKKRCTFARNITIAKNFTPRKGIYNKGCATLIDGHIQAVLEQAEVILLSDAALDVFGILCIWMLFLVVRHDLAKEENESPRTNV</sequence>
<accession>A0A1V9X4A5</accession>
<keyword evidence="5 6" id="KW-0472">Membrane</keyword>
<evidence type="ECO:0000256" key="3">
    <source>
        <dbReference type="ARBA" id="ARBA00022692"/>
    </source>
</evidence>
<evidence type="ECO:0000256" key="5">
    <source>
        <dbReference type="ARBA" id="ARBA00023136"/>
    </source>
</evidence>
<dbReference type="Gene3D" id="1.10.1450.10">
    <property type="entry name" value="Tetraspanin"/>
    <property type="match status" value="1"/>
</dbReference>
<feature type="transmembrane region" description="Helical" evidence="6">
    <location>
        <begin position="12"/>
        <end position="36"/>
    </location>
</feature>
<protein>
    <recommendedName>
        <fullName evidence="6">Tetraspanin</fullName>
    </recommendedName>
</protein>
<dbReference type="InParanoid" id="A0A1V9X4A5"/>
<organism evidence="7 8">
    <name type="scientific">Tropilaelaps mercedesae</name>
    <dbReference type="NCBI Taxonomy" id="418985"/>
    <lineage>
        <taxon>Eukaryota</taxon>
        <taxon>Metazoa</taxon>
        <taxon>Ecdysozoa</taxon>
        <taxon>Arthropoda</taxon>
        <taxon>Chelicerata</taxon>
        <taxon>Arachnida</taxon>
        <taxon>Acari</taxon>
        <taxon>Parasitiformes</taxon>
        <taxon>Mesostigmata</taxon>
        <taxon>Gamasina</taxon>
        <taxon>Dermanyssoidea</taxon>
        <taxon>Laelapidae</taxon>
        <taxon>Tropilaelaps</taxon>
    </lineage>
</organism>
<dbReference type="PANTHER" id="PTHR19282:SF544">
    <property type="entry name" value="TETRASPANIN"/>
    <property type="match status" value="1"/>
</dbReference>
<name>A0A1V9X4A5_9ACAR</name>
<comment type="similarity">
    <text evidence="2 6">Belongs to the tetraspanin (TM4SF) family.</text>
</comment>
<dbReference type="Pfam" id="PF00335">
    <property type="entry name" value="Tetraspanin"/>
    <property type="match status" value="1"/>
</dbReference>
<dbReference type="STRING" id="418985.A0A1V9X4A5"/>
<feature type="transmembrane region" description="Helical" evidence="6">
    <location>
        <begin position="228"/>
        <end position="251"/>
    </location>
</feature>
<comment type="caution">
    <text evidence="7">The sequence shown here is derived from an EMBL/GenBank/DDBJ whole genome shotgun (WGS) entry which is preliminary data.</text>
</comment>
<dbReference type="GO" id="GO:0005886">
    <property type="term" value="C:plasma membrane"/>
    <property type="evidence" value="ECO:0007669"/>
    <property type="project" value="TreeGrafter"/>
</dbReference>
<dbReference type="InterPro" id="IPR008952">
    <property type="entry name" value="Tetraspanin_EC2_sf"/>
</dbReference>
<dbReference type="PIRSF" id="PIRSF002419">
    <property type="entry name" value="Tetraspanin"/>
    <property type="match status" value="1"/>
</dbReference>
<evidence type="ECO:0000313" key="7">
    <source>
        <dbReference type="EMBL" id="OQR68236.1"/>
    </source>
</evidence>
<keyword evidence="4 6" id="KW-1133">Transmembrane helix</keyword>